<feature type="chain" id="PRO_5047177715" evidence="3">
    <location>
        <begin position="22"/>
        <end position="1173"/>
    </location>
</feature>
<sequence>MSLTAVATAVALTLSPACTWAAGGEGGQASDPVLHAGSGGSAGSGGFGGFNDSNYMSGGGNGGSTTAAGPTAGSSADNGSYDIAPEGQGGAAATGVDNPTMGVLIGRSGSAGESQVAGEGFGGGGGGGANALTGNALSASAFGQYTGGAGGAGGQAYWAAGGGGAGGAGTSFTVDSGYGNSGMSTGGAGGAGGDANSQAGGGGGGGAGVAIHIGGTSGSFNNAGSAVGGAGGAGGGEISPVRFNAAGGGGGEGGSGALLTGNVGSVTNTGLITGGAGGAGGSSGGGVGGVGAPGAGGDGGVGLQVQSAIATTITNSGTISGGQGGVGGANTNGGAAGANGAGGVGVLGANLSILNTGAISGGLGGDGSTRAAAVEFNGGTNTLVLDTGSTLSGRVVVGSAATATLQARAAGMSLDGADVGGATTLDAAAGASLNMTGPVSGNAGLTITGAGTVAMNAAGTYSGGTTIQGGHARIADGQALGTGAVTVTGGGSLTGTADITVSNPSLVVSGDGTIGAATGTTLTVSNLGLQANPNLSIGSAADAGTVVLPAAGTVAMDGTPGSLHVLGGTLTGASLGDLTGSLASTTVDAGAALDYAGQSAAILDLQGGGRVMGATALEVQQGNFAGEIAGTGSLAKTTAGTLVLSGSNSFSGTTTVAAGTLSAGAANALSPNSAHTVSAGATLDLAGYSQRVNGMTNAGTVSLLGSAPGTTLTVTGPWVGNNGELRLGTSLGDSSSASDRLILDGGSAVASGTTRVQITNLNGLGALTSGNGIEVISAVNGATTTAQSTKDAFALAGGHVDAGAYEYRLHAADAAGAGENWYLRSDVPSVPATPPITQAGQAPSGAATPAGTAVVVPTYRAEAPLFAALPQQLRETGLSMVGNLHQRVGDETGTAPRQRQAWGRVISMERDMAQAGTLDAHSEGRLDGFQAGTDLWADAQWRAGVYVGQLDGDMDVNGFARGVRNLAVGSNDLRAQYLGAYATWTSASGIYVDGVLQGGRLRYDVDSISSSVGDGKGSSMLASLEMGRAFALMPGWSLEPQIQLVHQRIDLDDVAIGGALVQQDVDSNWLMRLGMRVKGEISTGAGVLQPYARLNVYRSSGGTDVVRFVGPAAATNLYSSTGGLSTELAVGGTWQLSPALSVYGEVGQMWGSGGSSAEIDGGLNAAIGLKVSW</sequence>
<dbReference type="PANTHER" id="PTHR35037">
    <property type="entry name" value="C-TERMINAL REGION OF AIDA-LIKE PROTEIN"/>
    <property type="match status" value="1"/>
</dbReference>
<reference evidence="5" key="1">
    <citation type="submission" date="2023-06" db="EMBL/GenBank/DDBJ databases">
        <authorList>
            <person name="Jiang Y."/>
            <person name="Liu Q."/>
        </authorList>
    </citation>
    <scope>NUCLEOTIDE SEQUENCE</scope>
    <source>
        <strain evidence="5">CGMCC 1.12089</strain>
    </source>
</reference>
<dbReference type="PROSITE" id="PS51208">
    <property type="entry name" value="AUTOTRANSPORTER"/>
    <property type="match status" value="1"/>
</dbReference>
<organism evidence="5 6">
    <name type="scientific">Variovorax dokdonensis</name>
    <dbReference type="NCBI Taxonomy" id="344883"/>
    <lineage>
        <taxon>Bacteria</taxon>
        <taxon>Pseudomonadati</taxon>
        <taxon>Pseudomonadota</taxon>
        <taxon>Betaproteobacteria</taxon>
        <taxon>Burkholderiales</taxon>
        <taxon>Comamonadaceae</taxon>
        <taxon>Variovorax</taxon>
    </lineage>
</organism>
<evidence type="ECO:0000256" key="2">
    <source>
        <dbReference type="SAM" id="MobiDB-lite"/>
    </source>
</evidence>
<dbReference type="PANTHER" id="PTHR35037:SF3">
    <property type="entry name" value="C-TERMINAL REGION OF AIDA-LIKE PROTEIN"/>
    <property type="match status" value="1"/>
</dbReference>
<evidence type="ECO:0000259" key="4">
    <source>
        <dbReference type="PROSITE" id="PS51208"/>
    </source>
</evidence>
<dbReference type="InterPro" id="IPR005546">
    <property type="entry name" value="Autotransporte_beta"/>
</dbReference>
<dbReference type="InterPro" id="IPR043990">
    <property type="entry name" value="AC_1"/>
</dbReference>
<feature type="domain" description="Autotransporter" evidence="4">
    <location>
        <begin position="894"/>
        <end position="1173"/>
    </location>
</feature>
<dbReference type="CDD" id="cd01344">
    <property type="entry name" value="PL2_Passenger_AT"/>
    <property type="match status" value="1"/>
</dbReference>
<dbReference type="SMART" id="SM00869">
    <property type="entry name" value="Autotransporter"/>
    <property type="match status" value="1"/>
</dbReference>
<dbReference type="NCBIfam" id="TIGR02601">
    <property type="entry name" value="autotrns_rpt"/>
    <property type="match status" value="1"/>
</dbReference>
<comment type="caution">
    <text evidence="5">The sequence shown here is derived from an EMBL/GenBank/DDBJ whole genome shotgun (WGS) entry which is preliminary data.</text>
</comment>
<keyword evidence="1 3" id="KW-0732">Signal</keyword>
<evidence type="ECO:0000256" key="3">
    <source>
        <dbReference type="SAM" id="SignalP"/>
    </source>
</evidence>
<dbReference type="Pfam" id="PF12951">
    <property type="entry name" value="PATR"/>
    <property type="match status" value="2"/>
</dbReference>
<evidence type="ECO:0000313" key="5">
    <source>
        <dbReference type="EMBL" id="MDM0045992.1"/>
    </source>
</evidence>
<dbReference type="Gene3D" id="2.40.128.130">
    <property type="entry name" value="Autotransporter beta-domain"/>
    <property type="match status" value="1"/>
</dbReference>
<protein>
    <submittedName>
        <fullName evidence="5">Autotransporter outer membrane beta-barrel domain-containing protein</fullName>
    </submittedName>
</protein>
<dbReference type="Pfam" id="PF03797">
    <property type="entry name" value="Autotransporter"/>
    <property type="match status" value="1"/>
</dbReference>
<dbReference type="Pfam" id="PF18883">
    <property type="entry name" value="AC_1"/>
    <property type="match status" value="1"/>
</dbReference>
<dbReference type="InterPro" id="IPR006315">
    <property type="entry name" value="OM_autotransptr_brl_dom"/>
</dbReference>
<dbReference type="InterPro" id="IPR012332">
    <property type="entry name" value="Autotransporter_pectin_lyase_C"/>
</dbReference>
<dbReference type="SUPFAM" id="SSF51126">
    <property type="entry name" value="Pectin lyase-like"/>
    <property type="match status" value="1"/>
</dbReference>
<dbReference type="Proteomes" id="UP001174908">
    <property type="component" value="Unassembled WGS sequence"/>
</dbReference>
<accession>A0ABT7NDG6</accession>
<dbReference type="InterPro" id="IPR051551">
    <property type="entry name" value="Autotransporter_adhesion"/>
</dbReference>
<dbReference type="InterPro" id="IPR013425">
    <property type="entry name" value="Autotrns_rpt"/>
</dbReference>
<dbReference type="RefSeq" id="WP_286661093.1">
    <property type="nucleotide sequence ID" value="NZ_JASZYV010000003.1"/>
</dbReference>
<proteinExistence type="predicted"/>
<keyword evidence="6" id="KW-1185">Reference proteome</keyword>
<feature type="signal peptide" evidence="3">
    <location>
        <begin position="1"/>
        <end position="21"/>
    </location>
</feature>
<dbReference type="InterPro" id="IPR036709">
    <property type="entry name" value="Autotransporte_beta_dom_sf"/>
</dbReference>
<name>A0ABT7NDG6_9BURK</name>
<evidence type="ECO:0000256" key="1">
    <source>
        <dbReference type="ARBA" id="ARBA00022729"/>
    </source>
</evidence>
<evidence type="ECO:0000313" key="6">
    <source>
        <dbReference type="Proteomes" id="UP001174908"/>
    </source>
</evidence>
<dbReference type="Gene3D" id="2.160.20.20">
    <property type="match status" value="1"/>
</dbReference>
<dbReference type="EMBL" id="JASZYV010000003">
    <property type="protein sequence ID" value="MDM0045992.1"/>
    <property type="molecule type" value="Genomic_DNA"/>
</dbReference>
<dbReference type="NCBIfam" id="TIGR01414">
    <property type="entry name" value="autotrans_barl"/>
    <property type="match status" value="1"/>
</dbReference>
<feature type="compositionally biased region" description="Low complexity" evidence="2">
    <location>
        <begin position="64"/>
        <end position="76"/>
    </location>
</feature>
<gene>
    <name evidence="5" type="ORF">QTH91_16000</name>
</gene>
<dbReference type="SUPFAM" id="SSF103515">
    <property type="entry name" value="Autotransporter"/>
    <property type="match status" value="1"/>
</dbReference>
<feature type="region of interest" description="Disordered" evidence="2">
    <location>
        <begin position="61"/>
        <end position="96"/>
    </location>
</feature>
<dbReference type="InterPro" id="IPR011050">
    <property type="entry name" value="Pectin_lyase_fold/virulence"/>
</dbReference>